<dbReference type="Pfam" id="PF07679">
    <property type="entry name" value="I-set"/>
    <property type="match status" value="22"/>
</dbReference>
<dbReference type="InterPro" id="IPR003598">
    <property type="entry name" value="Ig_sub2"/>
</dbReference>
<feature type="domain" description="Ig-like" evidence="14">
    <location>
        <begin position="1903"/>
        <end position="1986"/>
    </location>
</feature>
<dbReference type="Gene3D" id="3.40.50.410">
    <property type="entry name" value="von Willebrand factor, type A domain"/>
    <property type="match status" value="1"/>
</dbReference>
<dbReference type="SMART" id="SM00408">
    <property type="entry name" value="IGc2"/>
    <property type="match status" value="26"/>
</dbReference>
<organism evidence="15 16">
    <name type="scientific">Wuchereria bancrofti</name>
    <dbReference type="NCBI Taxonomy" id="6293"/>
    <lineage>
        <taxon>Eukaryota</taxon>
        <taxon>Metazoa</taxon>
        <taxon>Ecdysozoa</taxon>
        <taxon>Nematoda</taxon>
        <taxon>Chromadorea</taxon>
        <taxon>Rhabditida</taxon>
        <taxon>Spirurina</taxon>
        <taxon>Spiruromorpha</taxon>
        <taxon>Filarioidea</taxon>
        <taxon>Onchocercidae</taxon>
        <taxon>Wuchereria</taxon>
    </lineage>
</organism>
<keyword evidence="11" id="KW-0325">Glycoprotein</keyword>
<evidence type="ECO:0000256" key="10">
    <source>
        <dbReference type="ARBA" id="ARBA00023157"/>
    </source>
</evidence>
<dbReference type="InterPro" id="IPR013783">
    <property type="entry name" value="Ig-like_fold"/>
</dbReference>
<keyword evidence="6" id="KW-0677">Repeat</keyword>
<dbReference type="Pfam" id="PF13927">
    <property type="entry name" value="Ig_3"/>
    <property type="match status" value="3"/>
</dbReference>
<feature type="domain" description="Ig-like" evidence="14">
    <location>
        <begin position="611"/>
        <end position="699"/>
    </location>
</feature>
<feature type="domain" description="Ig-like" evidence="14">
    <location>
        <begin position="1530"/>
        <end position="1621"/>
    </location>
</feature>
<evidence type="ECO:0000313" key="15">
    <source>
        <dbReference type="Proteomes" id="UP000093561"/>
    </source>
</evidence>
<evidence type="ECO:0000313" key="16">
    <source>
        <dbReference type="WBParaSite" id="mrna-Wban_09707"/>
    </source>
</evidence>
<feature type="domain" description="Ig-like" evidence="14">
    <location>
        <begin position="1717"/>
        <end position="1803"/>
    </location>
</feature>
<reference evidence="15" key="1">
    <citation type="submission" date="2015-03" db="EMBL/GenBank/DDBJ databases">
        <title>Wuchereria bancrofti Genome Sequencing Papua New Guinea Strain.</title>
        <authorList>
            <person name="Small S.T."/>
            <person name="Serre D."/>
            <person name="Zimmerman P.A."/>
        </authorList>
    </citation>
    <scope>NUCLEOTIDE SEQUENCE [LARGE SCALE GENOMIC DNA]</scope>
    <source>
        <strain evidence="15">pt0022</strain>
    </source>
</reference>
<evidence type="ECO:0000259" key="14">
    <source>
        <dbReference type="PROSITE" id="PS50835"/>
    </source>
</evidence>
<dbReference type="InterPro" id="IPR007110">
    <property type="entry name" value="Ig-like_dom"/>
</dbReference>
<evidence type="ECO:0000256" key="6">
    <source>
        <dbReference type="ARBA" id="ARBA00022737"/>
    </source>
</evidence>
<evidence type="ECO:0000256" key="9">
    <source>
        <dbReference type="ARBA" id="ARBA00023136"/>
    </source>
</evidence>
<dbReference type="GO" id="GO:0005576">
    <property type="term" value="C:extracellular region"/>
    <property type="evidence" value="ECO:0007669"/>
    <property type="project" value="UniProtKB-SubCell"/>
</dbReference>
<feature type="domain" description="Ig-like" evidence="14">
    <location>
        <begin position="2179"/>
        <end position="2268"/>
    </location>
</feature>
<feature type="domain" description="Ig-like" evidence="14">
    <location>
        <begin position="1156"/>
        <end position="1243"/>
    </location>
</feature>
<feature type="domain" description="Ig-like" evidence="14">
    <location>
        <begin position="1626"/>
        <end position="1712"/>
    </location>
</feature>
<feature type="domain" description="Ig-like" evidence="14">
    <location>
        <begin position="2842"/>
        <end position="2880"/>
    </location>
</feature>
<feature type="signal peptide" evidence="13">
    <location>
        <begin position="1"/>
        <end position="18"/>
    </location>
</feature>
<reference evidence="16" key="3">
    <citation type="submission" date="2024-02" db="UniProtKB">
        <authorList>
            <consortium name="WormBaseParasite"/>
        </authorList>
    </citation>
    <scope>IDENTIFICATION</scope>
    <source>
        <strain evidence="16">pt0022</strain>
    </source>
</reference>
<feature type="domain" description="Ig-like" evidence="14">
    <location>
        <begin position="1252"/>
        <end position="1337"/>
    </location>
</feature>
<feature type="domain" description="Ig-like" evidence="14">
    <location>
        <begin position="2370"/>
        <end position="2458"/>
    </location>
</feature>
<feature type="domain" description="Ig-like" evidence="14">
    <location>
        <begin position="2273"/>
        <end position="2365"/>
    </location>
</feature>
<keyword evidence="8" id="KW-1133">Transmembrane helix</keyword>
<feature type="domain" description="Ig-like" evidence="14">
    <location>
        <begin position="2656"/>
        <end position="2747"/>
    </location>
</feature>
<dbReference type="Pfam" id="PF23560">
    <property type="entry name" value="GBD_Hemicentin"/>
    <property type="match status" value="1"/>
</dbReference>
<dbReference type="CDD" id="cd00096">
    <property type="entry name" value="Ig"/>
    <property type="match status" value="10"/>
</dbReference>
<dbReference type="InterPro" id="IPR013098">
    <property type="entry name" value="Ig_I-set"/>
</dbReference>
<feature type="domain" description="Ig-like" evidence="14">
    <location>
        <begin position="1808"/>
        <end position="1898"/>
    </location>
</feature>
<evidence type="ECO:0000256" key="8">
    <source>
        <dbReference type="ARBA" id="ARBA00022989"/>
    </source>
</evidence>
<dbReference type="PANTHER" id="PTHR12231">
    <property type="entry name" value="CTX-RELATED TYPE I TRANSMEMBRANE PROTEIN"/>
    <property type="match status" value="1"/>
</dbReference>
<evidence type="ECO:0000256" key="7">
    <source>
        <dbReference type="ARBA" id="ARBA00022889"/>
    </source>
</evidence>
<evidence type="ECO:0000256" key="4">
    <source>
        <dbReference type="ARBA" id="ARBA00022692"/>
    </source>
</evidence>
<dbReference type="InterPro" id="IPR056475">
    <property type="entry name" value="GBD_Hemicentin/VWA7"/>
</dbReference>
<evidence type="ECO:0000256" key="13">
    <source>
        <dbReference type="SAM" id="SignalP"/>
    </source>
</evidence>
<reference evidence="15" key="2">
    <citation type="journal article" date="2016" name="Mol. Ecol.">
        <title>Population genomics of the filarial nematode parasite Wuchereria bancrofti from mosquitoes.</title>
        <authorList>
            <person name="Small S.T."/>
            <person name="Reimer L.J."/>
            <person name="Tisch D.J."/>
            <person name="King C.L."/>
            <person name="Christensen B.M."/>
            <person name="Siba P.M."/>
            <person name="Kazura J.W."/>
            <person name="Serre D."/>
            <person name="Zimmerman P.A."/>
        </authorList>
    </citation>
    <scope>NUCLEOTIDE SEQUENCE</scope>
    <source>
        <strain evidence="15">pt0022</strain>
    </source>
</reference>
<evidence type="ECO:0000256" key="5">
    <source>
        <dbReference type="ARBA" id="ARBA00022729"/>
    </source>
</evidence>
<keyword evidence="5 13" id="KW-0732">Signal</keyword>
<dbReference type="InterPro" id="IPR051170">
    <property type="entry name" value="Neural/epithelial_adhesion"/>
</dbReference>
<dbReference type="FunFam" id="2.60.40.10:FF:000503">
    <property type="entry name" value="Hemicentin 1"/>
    <property type="match status" value="4"/>
</dbReference>
<keyword evidence="7" id="KW-0130">Cell adhesion</keyword>
<dbReference type="Pfam" id="PF25106">
    <property type="entry name" value="VWA_4"/>
    <property type="match status" value="1"/>
</dbReference>
<dbReference type="GO" id="GO:0016020">
    <property type="term" value="C:membrane"/>
    <property type="evidence" value="ECO:0007669"/>
    <property type="project" value="UniProtKB-SubCell"/>
</dbReference>
<dbReference type="GO" id="GO:0007155">
    <property type="term" value="P:cell adhesion"/>
    <property type="evidence" value="ECO:0007669"/>
    <property type="project" value="UniProtKB-KW"/>
</dbReference>
<feature type="domain" description="Ig-like" evidence="14">
    <location>
        <begin position="1993"/>
        <end position="2083"/>
    </location>
</feature>
<feature type="domain" description="Ig-like" evidence="14">
    <location>
        <begin position="2749"/>
        <end position="2837"/>
    </location>
</feature>
<feature type="domain" description="Ig-like" evidence="14">
    <location>
        <begin position="433"/>
        <end position="513"/>
    </location>
</feature>
<dbReference type="InterPro" id="IPR036179">
    <property type="entry name" value="Ig-like_dom_sf"/>
</dbReference>
<dbReference type="Gene3D" id="2.60.40.10">
    <property type="entry name" value="Immunoglobulins"/>
    <property type="match status" value="26"/>
</dbReference>
<keyword evidence="4" id="KW-0812">Transmembrane</keyword>
<evidence type="ECO:0000256" key="11">
    <source>
        <dbReference type="ARBA" id="ARBA00023180"/>
    </source>
</evidence>
<evidence type="ECO:0000256" key="2">
    <source>
        <dbReference type="ARBA" id="ARBA00004613"/>
    </source>
</evidence>
<dbReference type="Proteomes" id="UP000093561">
    <property type="component" value="Unassembled WGS sequence"/>
</dbReference>
<evidence type="ECO:0000256" key="3">
    <source>
        <dbReference type="ARBA" id="ARBA00022525"/>
    </source>
</evidence>
<feature type="domain" description="Ig-like" evidence="14">
    <location>
        <begin position="885"/>
        <end position="972"/>
    </location>
</feature>
<proteinExistence type="predicted"/>
<keyword evidence="9" id="KW-0472">Membrane</keyword>
<sequence length="2880" mass="320069">MNILNFYIIIVQYLLIFPYHNDIVIDGSYEKNPPSGTSSLTFVFDTTGSMNDDLIQVQDGAKKILDTVLKQREKLIYNYIYVPFHDPRVGPVFSTTDPRTFQRHLNSVHVVGGGDCPEMTLTGIQMALEASLPASFIYVFTDARAKDYHLEEQIINLIQEKQSSVVFVMTGDCNNRTHPGFRCYEKIAAVSFGQVFHLEKTDINKVLNYVRHSITFKKVHIMYEVRDHSGTSLCQIPVDRLLTELTVSLSGDKDDGNYLDISLINPKGERVDRAQLSDESGSIDLSNIKLIRIRNPMRGIWKIRTSSRLKHTLRVLGHGAIDFKYGFVVKLTDRMELSYPRPIAHQSTYLIVTMKGLIAPGMITDISLIDYYGNELLTKLATMHMNNSYSYYIGPFIPPNGLFFIRVRGDDDQSYKFQRIAPTAISVIKTTGPRAYMANRMIATISRPFNLTCSVVSKGEFTLYWYKDNKQFGEPLFYSYSDTSVWTFQAITPQDRGYYHCMIISPSGNHTVTTFLEIEEQAPMITFIRNESIIRGSVAFLHCHTENLNAVTRWLKNDSMIDNTAKTHLYANGTLMIIDVNMQDEGIYHCHVQTSGGHAEAVMHLHVIEAPKVQVIPQQLHFTPGQSFNVSCFIDGDMTSEPKWYFKERRIIPNNQKYYITYKYDLIVQQATEIDAGVYECRASNAAGSHADSMIAQISTPPKIRVIRDRQMIGRGDSVTLECIIVQGNPKPKITWFHGGREVSSYKYITIDENKLTIQGVQNSDAGSYTCIAQNLAGRDLGVINLDVGSMPTIVPTPEIVRVNIERSVTLQCRAIGYPLPKIKWHRNGVSIEKLNDRMKILPDGSLLINNVQIDDQDRYTCTAENIFGRQDKTNVLLITGLVSPVLGHVPPEEKLLENEELRLSCIAVLGTPKPILRWYKDGKPIQSSIYVTVESGGSILFLRKGRPQDEGQYTCVATNSAGNASLNINVKLIKKPQIEKNDILKYTLSAGKMLEIPCRATGKPQPKIVWSINGKSISSSDSEYEILPDNTLRIQQTSVNHSGKYHCTASNVAGEAKQAIDLIILGPPVIEPGQSSYNLIQGNSITLPCEVRSNSTPTITWYLNGDKFNDGHIAKDGSLTISNVQEIHRGQFKCIATNNIGMDEKTITLTVHTAPTIEGSDQLKIIITNVNQSVLLPCPARAFPLPSRTWSYEGDRIYEDYSRGSEMSYTHDGSLEIATPQMNHAGRYTCHVSNLAGDDHITYLLKVQEPPKIISDIPGTIVVVLGLMLEIPCRAVGTSEPTISWEKDGFQIIPDDIIHIDSTGTIRIEKVQPLHRGIYRCLATNPAGVDERNTIVIVHEPPIISPNTLSDYTTVEGDHIELRCYANGNPTPIITWTQKGIQISDDDISHMHITNDGTLIIDNVKNDDGGHYICKASNAAGVAEKLIRLTVIIPPDIPDQETVITDAVIIGQPFSLYCPVFSIPLPQITWYLNDQSIVESDANIILSDDQRRLHILKSRTVDAGNYKCVARNPAGDSAKTFQIEIIVPPNLNQSMHKIKVAMLENERAELGCPISGVPEPSIAWLVNGQLLEEGIIKRGVVLGSDGRSVIIETAQLEHEGIYTCVGTNKGGSLDVDVHVTVLAPPKLGADESLEVIIGKSVILNCDLVEQEGIKSTISWLMNGFEMLPTNAQIVLNGRRMYINEATILNEGIYQCRARNSAGESTKNFALNVLAPPTFLDKKYETNIQVTSGIALSLICYVDGHPLPNVQWLHDGQMLSENYVSLSDRNQKLVVQHNDYANHRYTCIASNKAGNISREFLVQMIAPPAIINSDNYPSIEAVEGDSITLECPLVIPINIIDIEWFKNGRPITLNDAKMQISLDKTQLVMVGIQKDAEGTYTCVARNPAGQATREFDVSVIVPPSIIGKAVEYISIVEDESLELECDFEADPIPEIYWSKDGANIDDSVQLLNEKRTALISSVNSKSAGSYRCGIINKAGRAEKTFNVRVIMKPELENANVTALIETLAHQPISLECPLMITSDANISWTKNSIPVIPNYNNDIQILNGGRQFVISDVQLDDQATYSCVARNKAGEASKNYKLSVIAAPTITSRGGLFKVIENNSLVLPCEVEGEPYPTITWIKDGKSALELISVDALSEGQQLKIAQASVEHRGSYVCLARNKVGQAEIGFDVDVITLPAIAEGVKKIIEVIRNDSIVIYCPIIDKRFSGEVTWLKDNQPMKIDGQKYAISQLSRKLHINQAGLPDEGKYSCRVRNVAGESRVDYKLNILLPPEILILDKDKNRTVVENSAITLSCPVTGKPEPVVEWFKDGELLTPINITKRIDTAHIKGNDLKITNVKVINSGRYTCEARNKAGMIEQDILLYVMTPPKIERETIRTEISGKSQSALTINCPAYGRPTPAVTWLKNDKPFYHDSDVYLSANGRKLHFSNLKKDDVDRYTCIARNPAGEEKRDFIVKLLEAPTIEGPNILHRMQVNAGRTAIINCPVFGSPEPSIVWLKNGQSLGNDKHFAILNGGRQLEISDTSMTDDAKYTCIATNDIGLADLETYLQVMRSPVITGDKQEVIEVFVNEAKDLFCDASGTEPIDIEWLRDGKTIEFASESRSTTNSYLQVSSRGRILHILSAQITDTARYVCIAQNTAGEAKKIYDLHVLVPPIISETSSSPPLQTVIPGTGFALECIVQAIPDAQIIWTRNNLLIKPDYHSVFLNNNQTLWINLARDGIDGHYTCTATNKIGQASRDFIIKLTAPPIVDRDIQEIEVMVGEFVILTCNVLSGSGKIATKWIIDGRVKNGQINPNILVDDRRIEIRNARLSDSGNYICVIENEAGEARKTYQLTVNEPPRFLDMTNLNPSIIVGRPLLLDCSVTGTPKPILIWTKVS</sequence>
<feature type="domain" description="Ig-like" evidence="14">
    <location>
        <begin position="977"/>
        <end position="1064"/>
    </location>
</feature>
<feature type="chain" id="PRO_5042133046" description="Ig-like domain-containing protein" evidence="13">
    <location>
        <begin position="19"/>
        <end position="2880"/>
    </location>
</feature>
<feature type="domain" description="Ig-like" evidence="14">
    <location>
        <begin position="523"/>
        <end position="604"/>
    </location>
</feature>
<feature type="domain" description="Ig-like" evidence="14">
    <location>
        <begin position="1068"/>
        <end position="1151"/>
    </location>
</feature>
<protein>
    <recommendedName>
        <fullName evidence="14">Ig-like domain-containing protein</fullName>
    </recommendedName>
</protein>
<keyword evidence="10" id="KW-1015">Disulfide bond</keyword>
<feature type="domain" description="Ig-like" evidence="14">
    <location>
        <begin position="2088"/>
        <end position="2170"/>
    </location>
</feature>
<keyword evidence="3" id="KW-0964">Secreted</keyword>
<evidence type="ECO:0000256" key="12">
    <source>
        <dbReference type="ARBA" id="ARBA00023319"/>
    </source>
</evidence>
<feature type="domain" description="Ig-like" evidence="14">
    <location>
        <begin position="792"/>
        <end position="880"/>
    </location>
</feature>
<keyword evidence="12" id="KW-0393">Immunoglobulin domain</keyword>
<dbReference type="SMART" id="SM00409">
    <property type="entry name" value="IG"/>
    <property type="match status" value="26"/>
</dbReference>
<dbReference type="SUPFAM" id="SSF48726">
    <property type="entry name" value="Immunoglobulin"/>
    <property type="match status" value="26"/>
</dbReference>
<feature type="domain" description="Ig-like" evidence="14">
    <location>
        <begin position="702"/>
        <end position="782"/>
    </location>
</feature>
<comment type="subcellular location">
    <subcellularLocation>
        <location evidence="1">Membrane</location>
        <topology evidence="1">Single-pass membrane protein</topology>
    </subcellularLocation>
    <subcellularLocation>
        <location evidence="2">Secreted</location>
    </subcellularLocation>
</comment>
<feature type="domain" description="Ig-like" evidence="14">
    <location>
        <begin position="2468"/>
        <end position="2551"/>
    </location>
</feature>
<feature type="domain" description="Ig-like" evidence="14">
    <location>
        <begin position="1343"/>
        <end position="1431"/>
    </location>
</feature>
<dbReference type="PANTHER" id="PTHR12231:SF253">
    <property type="entry name" value="DPR-INTERACTING PROTEIN ETA, ISOFORM B-RELATED"/>
    <property type="match status" value="1"/>
</dbReference>
<dbReference type="InterPro" id="IPR056861">
    <property type="entry name" value="HMCN1-like_VWA"/>
</dbReference>
<dbReference type="FunFam" id="2.60.40.10:FF:000017">
    <property type="entry name" value="Down syndrome cell adhesion molecule b"/>
    <property type="match status" value="1"/>
</dbReference>
<dbReference type="CDD" id="cd00198">
    <property type="entry name" value="vWFA"/>
    <property type="match status" value="1"/>
</dbReference>
<dbReference type="InterPro" id="IPR003599">
    <property type="entry name" value="Ig_sub"/>
</dbReference>
<dbReference type="Pfam" id="PF00047">
    <property type="entry name" value="ig"/>
    <property type="match status" value="1"/>
</dbReference>
<accession>A0AAF5Q3P5</accession>
<name>A0AAF5Q3P5_WUCBA</name>
<dbReference type="InterPro" id="IPR013151">
    <property type="entry name" value="Immunoglobulin_dom"/>
</dbReference>
<feature type="domain" description="Ig-like" evidence="14">
    <location>
        <begin position="1436"/>
        <end position="1525"/>
    </location>
</feature>
<dbReference type="WBParaSite" id="mrna-Wban_09707">
    <property type="protein sequence ID" value="mrna-Wban_09707"/>
    <property type="gene ID" value="Wban_09707"/>
</dbReference>
<dbReference type="SUPFAM" id="SSF53300">
    <property type="entry name" value="vWA-like"/>
    <property type="match status" value="1"/>
</dbReference>
<feature type="domain" description="Ig-like" evidence="14">
    <location>
        <begin position="2556"/>
        <end position="2648"/>
    </location>
</feature>
<evidence type="ECO:0000256" key="1">
    <source>
        <dbReference type="ARBA" id="ARBA00004167"/>
    </source>
</evidence>
<dbReference type="PROSITE" id="PS50835">
    <property type="entry name" value="IG_LIKE"/>
    <property type="match status" value="27"/>
</dbReference>
<dbReference type="InterPro" id="IPR036465">
    <property type="entry name" value="vWFA_dom_sf"/>
</dbReference>
<dbReference type="FunFam" id="2.60.40.10:FF:000032">
    <property type="entry name" value="palladin isoform X1"/>
    <property type="match status" value="5"/>
</dbReference>